<dbReference type="Pfam" id="PF13193">
    <property type="entry name" value="AMP-binding_C"/>
    <property type="match status" value="1"/>
</dbReference>
<feature type="domain" description="Carrier" evidence="7">
    <location>
        <begin position="1548"/>
        <end position="1622"/>
    </location>
</feature>
<dbReference type="InterPro" id="IPR009081">
    <property type="entry name" value="PP-bd_ACP"/>
</dbReference>
<evidence type="ECO:0000256" key="2">
    <source>
        <dbReference type="ARBA" id="ARBA00001957"/>
    </source>
</evidence>
<dbReference type="Gene3D" id="1.10.10.1830">
    <property type="entry name" value="Non-ribosomal peptide synthase, adenylation domain"/>
    <property type="match status" value="1"/>
</dbReference>
<evidence type="ECO:0000256" key="3">
    <source>
        <dbReference type="ARBA" id="ARBA00022450"/>
    </source>
</evidence>
<dbReference type="InterPro" id="IPR036736">
    <property type="entry name" value="ACP-like_sf"/>
</dbReference>
<dbReference type="InterPro" id="IPR023213">
    <property type="entry name" value="CAT-like_dom_sf"/>
</dbReference>
<protein>
    <submittedName>
        <fullName evidence="8">Condensation domain-containing protein</fullName>
    </submittedName>
</protein>
<dbReference type="InterPro" id="IPR015421">
    <property type="entry name" value="PyrdxlP-dep_Trfase_major"/>
</dbReference>
<dbReference type="Gene3D" id="3.30.559.10">
    <property type="entry name" value="Chloramphenicol acetyltransferase-like domain"/>
    <property type="match status" value="2"/>
</dbReference>
<keyword evidence="9" id="KW-1185">Reference proteome</keyword>
<dbReference type="InterPro" id="IPR045851">
    <property type="entry name" value="AMP-bd_C_sf"/>
</dbReference>
<dbReference type="InterPro" id="IPR041464">
    <property type="entry name" value="TubC_N"/>
</dbReference>
<dbReference type="SUPFAM" id="SSF47336">
    <property type="entry name" value="ACP-like"/>
    <property type="match status" value="1"/>
</dbReference>
<dbReference type="InterPro" id="IPR000873">
    <property type="entry name" value="AMP-dep_synth/lig_dom"/>
</dbReference>
<dbReference type="PROSITE" id="PS00455">
    <property type="entry name" value="AMP_BINDING"/>
    <property type="match status" value="1"/>
</dbReference>
<dbReference type="PANTHER" id="PTHR45527">
    <property type="entry name" value="NONRIBOSOMAL PEPTIDE SYNTHETASE"/>
    <property type="match status" value="1"/>
</dbReference>
<dbReference type="InterPro" id="IPR025110">
    <property type="entry name" value="AMP-bd_C"/>
</dbReference>
<dbReference type="Gene3D" id="3.40.640.10">
    <property type="entry name" value="Type I PLP-dependent aspartate aminotransferase-like (Major domain)"/>
    <property type="match status" value="1"/>
</dbReference>
<sequence>MIDTLINKLRTLDVKMDIINDRLDIQAAKGVIDTSLIEEIKLHKDALIDFVKVHKSDNGAYFDIKSIDKQEHYPLSSAQRRLWILSQFEDQSIAYNMPSQTVLTGGCDIQNFEKAINSVIKRHEILRTVFKEEKSGEVRQMILPIEAFDFSINHEDFSEFSDKELRIQQYIDRDTKTAFDLENGPLLRVAILKASEDTFVFYYNMHHIISDGWSMKVLTNDVLDYYEGYCLNTVPQLAPLRIQYKEYTAWQQEQLESQASKKHSEYWLNQFSTEIPLLDLPSQKKRPLIKTSNGWSLETIISKELTSDLKKFCKEKEGSLFIGLLAIMNTLFSKYTSQNDFVIGSPTAGRDHIELENQIGFYVNTIALRNEVSQEESFEELFDKIKDNTFKAYEHQQYPFDRLVEDLNLKRDNSRNPIFDVMVILQNIVTIEGGKEINIENLDAIIDHKETVSKYDLCFTFEEIGEYLSVEVTFNTDIYVKETIEQFLTHFKCILTDILKYPKEKIRNLNYLSDSEEKELLITFNETKVAFPTEKSIIELFEDQVNETPNAIAIINGGKDLTYKDLNDLSDRYASYLYDVLDVKNDDKVIVSLSHNYQLMAVLLAVKKNGAIYVPVDPKTPSERIQYIEKDSKSVAVINQATLTQMDSYEFTSTNINLSKKSNIEFIIYTSGSSGMPKGVLLKSSSVNNRLHWMWKNYPFQEDEVCCAKTSIGFVDHIWEFYGPLLKGIPLVFYKKEEILSIQKFVDSLHKDKVSRIVLVPSLLRELIKHPELCREKLQNLHLWISSGEALKKSDVEKFYNSLRSSNVRLLNIYGSTEVTADATYYDTYNEYNKFKKFNLFDCSIKNEIEQLITTHDNSNRIISDPFDSLVKQEHFKNVDFNSQLNVEEYITFLKSDLLPNVVNVGVPSYVGHMTSLIPDIFRELNSLVTILNQNQVKIETSMISTLVEKQVIGIFHNLIYKNEEAFYKKYVQAPDDALGVITNGGTMSNIMALNYTLNNLLKATDGFDGISKEGLIKALDFYGYQDVVLLGSRWCHYSFGKALKLLGLGTKSFVELDYENKDTATIREEISTLIKTLRDNKTLVLGIVGIGGTTESGNIDPLVTIGEIAKEHNIHYHVDAAFGGSFMMDDEIAKKLDGIQLANSVSVCAHKQLYIPIGLSICLFKDPSFVESSENNTHYQARKGSYDLGKYTVEGSRNFMCLLLHAAFKIFGKNGFAQVIRYNYNTAQEFARLINEDPSFRLLYKPDLNIVLYRYIPVKYRNTETFTDSELEVINELNRKIQQEQFKRGNTFVSYTQIKKTENTIRNLVFRTVFMNPYTTIEDLKIMLEEQKGIAASLESINYSSNIVTTSDNILIGKPIENVKVYILDNYLNILPVGVIGEICISGECVSAGYVNENEGIANKFIESPFVKGEKLYKTGDLGRRWTDGNIECVGRKDDMVKIFGNRVELGEVEYQLQSYKDIKESVVLAKELETGETKIIAYVVADEKQDVASIRGYLLKRLPTYMIPSYFIQLDEIPLTSNGKVNKTALSKIDITETDNGIEFIVPRNDLEKEIVSLCEKVLQRERVSLKDNFYDIGGDSIKLIQLLFELKSIGFDIKAEHLLTATDIEAITILLANIQRELTTNKTLNSCEYHSLLGKKWKVGDKVQISENQRYMMRYKDSQAILGPFTIPSSTKEELDNHFRGFLGHFPELHLQFTNEGDKIYQEYLTLDKLPLHIDYEKLDLSNEILVKEYINKVSEREYEFFEGELIRLFVIKDSKNIQEDLLVVAISHALADLHTDLVFNQALEQFINEGAVSRRGKNISNFHYSSWQHEYLASIQGVKSRDFWLDYLGDIPVLDIQKSKKPQINNGVKQTLLIATSEAKDIERLSKKLRVPIACLFMAYHQVLLQECSSNKASMQFVLVNGRESFTDVIDTASVLGVVNNVIPIKLVQNTSADLCSTVQLEYLNARQHQSIPYEIIRKDVLIRTTIDIDSYEKGFINIKQMDGVFRESEFQNFSIVDCKLKRDLYLDLSCVIKKNGIQLELMCDKKIYDKYKKSLLKVKDFIPNMIRQLSH</sequence>
<dbReference type="Pfam" id="PF00550">
    <property type="entry name" value="PP-binding"/>
    <property type="match status" value="1"/>
</dbReference>
<dbReference type="Pfam" id="PF00501">
    <property type="entry name" value="AMP-binding"/>
    <property type="match status" value="1"/>
</dbReference>
<dbReference type="Gene3D" id="3.30.559.30">
    <property type="entry name" value="Nonribosomal peptide synthetase, condensation domain"/>
    <property type="match status" value="2"/>
</dbReference>
<dbReference type="InterPro" id="IPR015424">
    <property type="entry name" value="PyrdxlP-dep_Trfase"/>
</dbReference>
<name>A0ABV9HYR4_9FLAO</name>
<reference evidence="9" key="1">
    <citation type="journal article" date="2019" name="Int. J. Syst. Evol. Microbiol.">
        <title>The Global Catalogue of Microorganisms (GCM) 10K type strain sequencing project: providing services to taxonomists for standard genome sequencing and annotation.</title>
        <authorList>
            <consortium name="The Broad Institute Genomics Platform"/>
            <consortium name="The Broad Institute Genome Sequencing Center for Infectious Disease"/>
            <person name="Wu L."/>
            <person name="Ma J."/>
        </authorList>
    </citation>
    <scope>NUCLEOTIDE SEQUENCE [LARGE SCALE GENOMIC DNA]</scope>
    <source>
        <strain evidence="9">YJ-61-S</strain>
    </source>
</reference>
<dbReference type="SUPFAM" id="SSF53383">
    <property type="entry name" value="PLP-dependent transferases"/>
    <property type="match status" value="1"/>
</dbReference>
<dbReference type="Gene3D" id="3.30.300.30">
    <property type="match status" value="1"/>
</dbReference>
<dbReference type="Gene3D" id="3.90.1150.170">
    <property type="match status" value="1"/>
</dbReference>
<dbReference type="EMBL" id="JBHSFV010000008">
    <property type="protein sequence ID" value="MFC4634977.1"/>
    <property type="molecule type" value="Genomic_DNA"/>
</dbReference>
<dbReference type="InterPro" id="IPR044894">
    <property type="entry name" value="TubC_N_sf"/>
</dbReference>
<organism evidence="8 9">
    <name type="scientific">Dokdonia ponticola</name>
    <dbReference type="NCBI Taxonomy" id="2041041"/>
    <lineage>
        <taxon>Bacteria</taxon>
        <taxon>Pseudomonadati</taxon>
        <taxon>Bacteroidota</taxon>
        <taxon>Flavobacteriia</taxon>
        <taxon>Flavobacteriales</taxon>
        <taxon>Flavobacteriaceae</taxon>
        <taxon>Dokdonia</taxon>
    </lineage>
</organism>
<dbReference type="Gene3D" id="3.40.50.12780">
    <property type="entry name" value="N-terminal domain of ligase-like"/>
    <property type="match status" value="2"/>
</dbReference>
<keyword evidence="5" id="KW-0663">Pyridoxal phosphate</keyword>
<dbReference type="InterPro" id="IPR006162">
    <property type="entry name" value="Ppantetheine_attach_site"/>
</dbReference>
<evidence type="ECO:0000259" key="7">
    <source>
        <dbReference type="PROSITE" id="PS50075"/>
    </source>
</evidence>
<evidence type="ECO:0000313" key="8">
    <source>
        <dbReference type="EMBL" id="MFC4634977.1"/>
    </source>
</evidence>
<dbReference type="InterPro" id="IPR042099">
    <property type="entry name" value="ANL_N_sf"/>
</dbReference>
<dbReference type="CDD" id="cd19531">
    <property type="entry name" value="LCL_NRPS-like"/>
    <property type="match status" value="1"/>
</dbReference>
<comment type="cofactor">
    <cofactor evidence="1">
        <name>pyridoxal 5'-phosphate</name>
        <dbReference type="ChEBI" id="CHEBI:597326"/>
    </cofactor>
</comment>
<accession>A0ABV9HYR4</accession>
<evidence type="ECO:0000313" key="9">
    <source>
        <dbReference type="Proteomes" id="UP001596043"/>
    </source>
</evidence>
<keyword evidence="3" id="KW-0596">Phosphopantetheine</keyword>
<dbReference type="Pfam" id="PF00282">
    <property type="entry name" value="Pyridoxal_deC"/>
    <property type="match status" value="1"/>
</dbReference>
<dbReference type="PROSITE" id="PS00012">
    <property type="entry name" value="PHOSPHOPANTETHEINE"/>
    <property type="match status" value="1"/>
</dbReference>
<keyword evidence="6" id="KW-0456">Lyase</keyword>
<evidence type="ECO:0000256" key="6">
    <source>
        <dbReference type="ARBA" id="ARBA00023239"/>
    </source>
</evidence>
<comment type="cofactor">
    <cofactor evidence="2">
        <name>pantetheine 4'-phosphate</name>
        <dbReference type="ChEBI" id="CHEBI:47942"/>
    </cofactor>
</comment>
<dbReference type="InterPro" id="IPR001242">
    <property type="entry name" value="Condensation_dom"/>
</dbReference>
<evidence type="ECO:0000256" key="1">
    <source>
        <dbReference type="ARBA" id="ARBA00001933"/>
    </source>
</evidence>
<proteinExistence type="predicted"/>
<dbReference type="InterPro" id="IPR020845">
    <property type="entry name" value="AMP-binding_CS"/>
</dbReference>
<keyword evidence="4" id="KW-0597">Phosphoprotein</keyword>
<dbReference type="SUPFAM" id="SSF56801">
    <property type="entry name" value="Acetyl-CoA synthetase-like"/>
    <property type="match status" value="2"/>
</dbReference>
<dbReference type="Pfam" id="PF00668">
    <property type="entry name" value="Condensation"/>
    <property type="match status" value="2"/>
</dbReference>
<comment type="caution">
    <text evidence="8">The sequence shown here is derived from an EMBL/GenBank/DDBJ whole genome shotgun (WGS) entry which is preliminary data.</text>
</comment>
<dbReference type="PANTHER" id="PTHR45527:SF1">
    <property type="entry name" value="FATTY ACID SYNTHASE"/>
    <property type="match status" value="1"/>
</dbReference>
<dbReference type="PROSITE" id="PS50075">
    <property type="entry name" value="CARRIER"/>
    <property type="match status" value="1"/>
</dbReference>
<evidence type="ECO:0000256" key="5">
    <source>
        <dbReference type="ARBA" id="ARBA00022898"/>
    </source>
</evidence>
<dbReference type="SUPFAM" id="SSF52777">
    <property type="entry name" value="CoA-dependent acyltransferases"/>
    <property type="match status" value="4"/>
</dbReference>
<dbReference type="RefSeq" id="WP_379979752.1">
    <property type="nucleotide sequence ID" value="NZ_JBHSFV010000008.1"/>
</dbReference>
<dbReference type="Proteomes" id="UP001596043">
    <property type="component" value="Unassembled WGS sequence"/>
</dbReference>
<evidence type="ECO:0000256" key="4">
    <source>
        <dbReference type="ARBA" id="ARBA00022553"/>
    </source>
</evidence>
<dbReference type="InterPro" id="IPR002129">
    <property type="entry name" value="PyrdxlP-dep_de-COase"/>
</dbReference>
<dbReference type="Pfam" id="PF18563">
    <property type="entry name" value="TubC_N"/>
    <property type="match status" value="1"/>
</dbReference>
<gene>
    <name evidence="8" type="ORF">ACFO3O_13735</name>
</gene>
<dbReference type="Gene3D" id="1.10.1200.10">
    <property type="entry name" value="ACP-like"/>
    <property type="match status" value="1"/>
</dbReference>